<dbReference type="PROSITE" id="PS50056">
    <property type="entry name" value="TYR_PHOSPHATASE_2"/>
    <property type="match status" value="1"/>
</dbReference>
<dbReference type="InterPro" id="IPR020422">
    <property type="entry name" value="TYR_PHOSPHATASE_DUAL_dom"/>
</dbReference>
<keyword evidence="2" id="KW-0904">Protein phosphatase</keyword>
<keyword evidence="1" id="KW-0378">Hydrolase</keyword>
<dbReference type="PANTHER" id="PTHR23339">
    <property type="entry name" value="TYROSINE SPECIFIC PROTEIN PHOSPHATASE AND DUAL SPECIFICITY PROTEIN PHOSPHATASE"/>
    <property type="match status" value="1"/>
</dbReference>
<dbReference type="EMBL" id="BMNL01000001">
    <property type="protein sequence ID" value="GGP19503.1"/>
    <property type="molecule type" value="Genomic_DNA"/>
</dbReference>
<dbReference type="Proteomes" id="UP000610960">
    <property type="component" value="Unassembled WGS sequence"/>
</dbReference>
<keyword evidence="6" id="KW-1185">Reference proteome</keyword>
<evidence type="ECO:0000313" key="6">
    <source>
        <dbReference type="Proteomes" id="UP000610960"/>
    </source>
</evidence>
<reference evidence="5" key="1">
    <citation type="journal article" date="2014" name="Int. J. Syst. Evol. Microbiol.">
        <title>Complete genome sequence of Corynebacterium casei LMG S-19264T (=DSM 44701T), isolated from a smear-ripened cheese.</title>
        <authorList>
            <consortium name="US DOE Joint Genome Institute (JGI-PGF)"/>
            <person name="Walter F."/>
            <person name="Albersmeier A."/>
            <person name="Kalinowski J."/>
            <person name="Ruckert C."/>
        </authorList>
    </citation>
    <scope>NUCLEOTIDE SEQUENCE</scope>
    <source>
        <strain evidence="5">JCM 10088</strain>
    </source>
</reference>
<dbReference type="AlphaFoldDB" id="A0A830GUK3"/>
<dbReference type="GO" id="GO:0004721">
    <property type="term" value="F:phosphoprotein phosphatase activity"/>
    <property type="evidence" value="ECO:0007669"/>
    <property type="project" value="UniProtKB-KW"/>
</dbReference>
<dbReference type="PROSITE" id="PS00383">
    <property type="entry name" value="TYR_PHOSPHATASE_1"/>
    <property type="match status" value="1"/>
</dbReference>
<accession>A0A830GUK3</accession>
<dbReference type="FunFam" id="3.90.190.10:FF:000157">
    <property type="entry name" value="Protein-tyrosine phosphatase"/>
    <property type="match status" value="1"/>
</dbReference>
<evidence type="ECO:0000256" key="2">
    <source>
        <dbReference type="ARBA" id="ARBA00022912"/>
    </source>
</evidence>
<evidence type="ECO:0008006" key="7">
    <source>
        <dbReference type="Google" id="ProtNLM"/>
    </source>
</evidence>
<dbReference type="Gene3D" id="3.90.190.10">
    <property type="entry name" value="Protein tyrosine phosphatase superfamily"/>
    <property type="match status" value="1"/>
</dbReference>
<protein>
    <recommendedName>
        <fullName evidence="7">Protein phosphatase</fullName>
    </recommendedName>
</protein>
<evidence type="ECO:0000313" key="5">
    <source>
        <dbReference type="EMBL" id="GGP19503.1"/>
    </source>
</evidence>
<dbReference type="SMART" id="SM00195">
    <property type="entry name" value="DSPc"/>
    <property type="match status" value="1"/>
</dbReference>
<evidence type="ECO:0000259" key="4">
    <source>
        <dbReference type="PROSITE" id="PS50056"/>
    </source>
</evidence>
<dbReference type="InterPro" id="IPR029021">
    <property type="entry name" value="Prot-tyrosine_phosphatase-like"/>
</dbReference>
<reference evidence="5" key="2">
    <citation type="submission" date="2020-09" db="EMBL/GenBank/DDBJ databases">
        <authorList>
            <person name="Sun Q."/>
            <person name="Ohkuma M."/>
        </authorList>
    </citation>
    <scope>NUCLEOTIDE SEQUENCE</scope>
    <source>
        <strain evidence="5">JCM 10088</strain>
    </source>
</reference>
<comment type="caution">
    <text evidence="5">The sequence shown here is derived from an EMBL/GenBank/DDBJ whole genome shotgun (WGS) entry which is preliminary data.</text>
</comment>
<dbReference type="InterPro" id="IPR050561">
    <property type="entry name" value="PTP"/>
</dbReference>
<sequence length="158" mass="17460">MPSRCPYFVAEGVAGSCAPQGMRDLRRWRGEGITAAVAVLEEWEMEEDGYPLRQYVEDAGRLGIEVLHVPVRDNQAPPLGDFISLLEWMDRATQRGGVVVHCRAGVGRSPTVLTGYLMRRGLSLEEAFLAVKRANPDASPTRAQWEALEALRRAVLGL</sequence>
<evidence type="ECO:0000256" key="1">
    <source>
        <dbReference type="ARBA" id="ARBA00022801"/>
    </source>
</evidence>
<proteinExistence type="predicted"/>
<dbReference type="RefSeq" id="WP_188595735.1">
    <property type="nucleotide sequence ID" value="NZ_BMNL01000001.1"/>
</dbReference>
<feature type="domain" description="Tyrosine-protein phosphatase" evidence="3">
    <location>
        <begin position="5"/>
        <end position="157"/>
    </location>
</feature>
<evidence type="ECO:0000259" key="3">
    <source>
        <dbReference type="PROSITE" id="PS50054"/>
    </source>
</evidence>
<dbReference type="SUPFAM" id="SSF52799">
    <property type="entry name" value="(Phosphotyrosine protein) phosphatases II"/>
    <property type="match status" value="1"/>
</dbReference>
<feature type="domain" description="Tyrosine specific protein phosphatases" evidence="4">
    <location>
        <begin position="80"/>
        <end position="146"/>
    </location>
</feature>
<name>A0A830GUK3_9CREN</name>
<dbReference type="InterPro" id="IPR000387">
    <property type="entry name" value="Tyr_Pase_dom"/>
</dbReference>
<dbReference type="InterPro" id="IPR016130">
    <property type="entry name" value="Tyr_Pase_AS"/>
</dbReference>
<dbReference type="OrthoDB" id="117569at2157"/>
<organism evidence="5 6">
    <name type="scientific">Thermocladium modestius</name>
    <dbReference type="NCBI Taxonomy" id="62609"/>
    <lineage>
        <taxon>Archaea</taxon>
        <taxon>Thermoproteota</taxon>
        <taxon>Thermoprotei</taxon>
        <taxon>Thermoproteales</taxon>
        <taxon>Thermoproteaceae</taxon>
        <taxon>Thermocladium</taxon>
    </lineage>
</organism>
<dbReference type="Pfam" id="PF00782">
    <property type="entry name" value="DSPc"/>
    <property type="match status" value="1"/>
</dbReference>
<dbReference type="InterPro" id="IPR000340">
    <property type="entry name" value="Dual-sp_phosphatase_cat-dom"/>
</dbReference>
<gene>
    <name evidence="5" type="ORF">GCM10007981_03450</name>
</gene>
<dbReference type="PROSITE" id="PS50054">
    <property type="entry name" value="TYR_PHOSPHATASE_DUAL"/>
    <property type="match status" value="1"/>
</dbReference>